<reference evidence="1" key="1">
    <citation type="submission" date="2020-07" db="EMBL/GenBank/DDBJ databases">
        <title>Huge and variable diversity of episymbiotic CPR bacteria and DPANN archaea in groundwater ecosystems.</title>
        <authorList>
            <person name="He C.Y."/>
            <person name="Keren R."/>
            <person name="Whittaker M."/>
            <person name="Farag I.F."/>
            <person name="Doudna J."/>
            <person name="Cate J.H.D."/>
            <person name="Banfield J.F."/>
        </authorList>
    </citation>
    <scope>NUCLEOTIDE SEQUENCE</scope>
    <source>
        <strain evidence="1">NC_groundwater_973_Pr1_S-0.2um_54_13</strain>
    </source>
</reference>
<dbReference type="PANTHER" id="PTHR43591">
    <property type="entry name" value="METHYLTRANSFERASE"/>
    <property type="match status" value="1"/>
</dbReference>
<sequence length="201" mass="23340">MSSIVSFLKKLPVDVGQAEKKHDSAGKRIAFSLVPDGTGKTALDIGCRDGYWSERLKKRGYAMSALDIEPLYADAVRHDVEQGLPYLDDSFDLVWCTEVVEHLRDPEILFEEIERVMRPGGIAVLTTPNSHWWFYGLVRLWGWTPQRLQNPDHKQFFDERRIRNLAKGYSLFGYFPYAVFFLRIRRLVGLLSPTFILVRRF</sequence>
<keyword evidence="1" id="KW-0489">Methyltransferase</keyword>
<name>A0A932VSC9_9BACT</name>
<accession>A0A932VSC9</accession>
<dbReference type="EMBL" id="JACQCR010000041">
    <property type="protein sequence ID" value="MBI3631046.1"/>
    <property type="molecule type" value="Genomic_DNA"/>
</dbReference>
<dbReference type="Gene3D" id="3.40.50.150">
    <property type="entry name" value="Vaccinia Virus protein VP39"/>
    <property type="match status" value="1"/>
</dbReference>
<dbReference type="GO" id="GO:0008168">
    <property type="term" value="F:methyltransferase activity"/>
    <property type="evidence" value="ECO:0007669"/>
    <property type="project" value="UniProtKB-KW"/>
</dbReference>
<proteinExistence type="predicted"/>
<keyword evidence="1" id="KW-0808">Transferase</keyword>
<dbReference type="AlphaFoldDB" id="A0A932VSC9"/>
<comment type="caution">
    <text evidence="1">The sequence shown here is derived from an EMBL/GenBank/DDBJ whole genome shotgun (WGS) entry which is preliminary data.</text>
</comment>
<dbReference type="InterPro" id="IPR029063">
    <property type="entry name" value="SAM-dependent_MTases_sf"/>
</dbReference>
<gene>
    <name evidence="1" type="ORF">HY221_01800</name>
</gene>
<dbReference type="SUPFAM" id="SSF53335">
    <property type="entry name" value="S-adenosyl-L-methionine-dependent methyltransferases"/>
    <property type="match status" value="1"/>
</dbReference>
<dbReference type="Proteomes" id="UP000753196">
    <property type="component" value="Unassembled WGS sequence"/>
</dbReference>
<dbReference type="CDD" id="cd02440">
    <property type="entry name" value="AdoMet_MTases"/>
    <property type="match status" value="1"/>
</dbReference>
<organism evidence="1 2">
    <name type="scientific">Candidatus Sungiibacteriota bacterium</name>
    <dbReference type="NCBI Taxonomy" id="2750080"/>
    <lineage>
        <taxon>Bacteria</taxon>
        <taxon>Candidatus Sungiibacteriota</taxon>
    </lineage>
</organism>
<evidence type="ECO:0000313" key="2">
    <source>
        <dbReference type="Proteomes" id="UP000753196"/>
    </source>
</evidence>
<dbReference type="Pfam" id="PF13489">
    <property type="entry name" value="Methyltransf_23"/>
    <property type="match status" value="1"/>
</dbReference>
<protein>
    <submittedName>
        <fullName evidence="1">Class I SAM-dependent methyltransferase</fullName>
    </submittedName>
</protein>
<dbReference type="GO" id="GO:0032259">
    <property type="term" value="P:methylation"/>
    <property type="evidence" value="ECO:0007669"/>
    <property type="project" value="UniProtKB-KW"/>
</dbReference>
<evidence type="ECO:0000313" key="1">
    <source>
        <dbReference type="EMBL" id="MBI3631046.1"/>
    </source>
</evidence>